<feature type="repeat" description="PPR" evidence="3">
    <location>
        <begin position="361"/>
        <end position="395"/>
    </location>
</feature>
<evidence type="ECO:0000256" key="6">
    <source>
        <dbReference type="SAM" id="SignalP"/>
    </source>
</evidence>
<dbReference type="PROSITE" id="PS51375">
    <property type="entry name" value="PPR"/>
    <property type="match status" value="5"/>
</dbReference>
<dbReference type="InterPro" id="IPR011990">
    <property type="entry name" value="TPR-like_helical_dom_sf"/>
</dbReference>
<dbReference type="InterPro" id="IPR002885">
    <property type="entry name" value="PPR_rpt"/>
</dbReference>
<feature type="repeat" description="PPR" evidence="3">
    <location>
        <begin position="286"/>
        <end position="320"/>
    </location>
</feature>
<feature type="repeat" description="PPR" evidence="3">
    <location>
        <begin position="326"/>
        <end position="360"/>
    </location>
</feature>
<sequence>MSLSKPLAARRLVLALFPLAHADAASAAASRRARRRGAFAATPPAPPSSPSSVRLAEPLPSLAPSRLALHNRVLALLSPTAADLDEAALLTRHALHSNCRPSSFTCVAVLAALLRARRLDDFFALHRFALQAAVPPTAATHALYLSALAARRLPDAALLHLRLIARPESPVPPSPTAYRVVVRCLVADHGRLADAVALKDEMLDSGFVGPDPHVYSLLMAGFVEAGDGAKAVELHQELQDKLGGEPVLDGIVYGSLMKAYFLMGMEEKAMECCKELLAPESEVRFGTESYTQVLDALGKNERLEDALNLFDRMLGEHDPPLRITVDVRSFSVMVDAYCAAGRFEDAIAVFRRMGEYKVAPDVAAYNNLIRHLGLNRLADEAEVLHKEMGEHGLVADEETCVLLMEACFKADRIDDGISYFNRMAELELKPDASHYHRIVDGLVGLSLLDKAHEYFDQMREKEIHPSTATYETLLKAYVGVGATRLDDAVKVAKCILLDENVVFSDEMRELLEGALRGEGREDDIAKLYEDVEREKAEAVLWAEEEKARAEALAREERAARRAEAAAKDEAAAKASAAAIEAIIGHRRKTEGETAEPASTPNALDGGLLSRLGLSSPGEGAPQDTPIISTETKGDGQEQF</sequence>
<feature type="region of interest" description="Disordered" evidence="5">
    <location>
        <begin position="36"/>
        <end position="55"/>
    </location>
</feature>
<evidence type="ECO:0000256" key="3">
    <source>
        <dbReference type="PROSITE-ProRule" id="PRU00708"/>
    </source>
</evidence>
<keyword evidence="6" id="KW-0732">Signal</keyword>
<gene>
    <name evidence="7" type="ORF">TRITD_1Av1G202260</name>
</gene>
<dbReference type="Gene3D" id="1.25.40.10">
    <property type="entry name" value="Tetratricopeptide repeat domain"/>
    <property type="match status" value="4"/>
</dbReference>
<feature type="repeat" description="PPR" evidence="3">
    <location>
        <begin position="431"/>
        <end position="465"/>
    </location>
</feature>
<evidence type="ECO:0000313" key="8">
    <source>
        <dbReference type="Proteomes" id="UP000324705"/>
    </source>
</evidence>
<dbReference type="InterPro" id="IPR052308">
    <property type="entry name" value="PPR_domain-containing"/>
</dbReference>
<dbReference type="Pfam" id="PF01535">
    <property type="entry name" value="PPR"/>
    <property type="match status" value="3"/>
</dbReference>
<dbReference type="OMA" id="DAISWFR"/>
<protein>
    <recommendedName>
        <fullName evidence="9">Pentacotripeptide-repeat region of PRORP domain-containing protein</fullName>
    </recommendedName>
</protein>
<evidence type="ECO:0000313" key="7">
    <source>
        <dbReference type="EMBL" id="VAH09708.1"/>
    </source>
</evidence>
<dbReference type="Gramene" id="TRITD1Av1G202260.1">
    <property type="protein sequence ID" value="TRITD1Av1G202260.1"/>
    <property type="gene ID" value="TRITD1Av1G202260"/>
</dbReference>
<evidence type="ECO:0000256" key="2">
    <source>
        <dbReference type="ARBA" id="ARBA00022946"/>
    </source>
</evidence>
<keyword evidence="2" id="KW-0809">Transit peptide</keyword>
<organism evidence="7 8">
    <name type="scientific">Triticum turgidum subsp. durum</name>
    <name type="common">Durum wheat</name>
    <name type="synonym">Triticum durum</name>
    <dbReference type="NCBI Taxonomy" id="4567"/>
    <lineage>
        <taxon>Eukaryota</taxon>
        <taxon>Viridiplantae</taxon>
        <taxon>Streptophyta</taxon>
        <taxon>Embryophyta</taxon>
        <taxon>Tracheophyta</taxon>
        <taxon>Spermatophyta</taxon>
        <taxon>Magnoliopsida</taxon>
        <taxon>Liliopsida</taxon>
        <taxon>Poales</taxon>
        <taxon>Poaceae</taxon>
        <taxon>BOP clade</taxon>
        <taxon>Pooideae</taxon>
        <taxon>Triticodae</taxon>
        <taxon>Triticeae</taxon>
        <taxon>Triticinae</taxon>
        <taxon>Triticum</taxon>
    </lineage>
</organism>
<evidence type="ECO:0000256" key="5">
    <source>
        <dbReference type="SAM" id="MobiDB-lite"/>
    </source>
</evidence>
<reference evidence="7 8" key="1">
    <citation type="submission" date="2017-09" db="EMBL/GenBank/DDBJ databases">
        <authorList>
            <consortium name="International Durum Wheat Genome Sequencing Consortium (IDWGSC)"/>
            <person name="Milanesi L."/>
        </authorList>
    </citation>
    <scope>NUCLEOTIDE SEQUENCE [LARGE SCALE GENOMIC DNA]</scope>
    <source>
        <strain evidence="8">cv. Svevo</strain>
    </source>
</reference>
<evidence type="ECO:0000256" key="4">
    <source>
        <dbReference type="SAM" id="Coils"/>
    </source>
</evidence>
<name>A0A9R0QGL4_TRITD</name>
<dbReference type="EMBL" id="LT934111">
    <property type="protein sequence ID" value="VAH09708.1"/>
    <property type="molecule type" value="Genomic_DNA"/>
</dbReference>
<dbReference type="Pfam" id="PF13041">
    <property type="entry name" value="PPR_2"/>
    <property type="match status" value="1"/>
</dbReference>
<dbReference type="Proteomes" id="UP000324705">
    <property type="component" value="Chromosome 1A"/>
</dbReference>
<keyword evidence="1" id="KW-0677">Repeat</keyword>
<feature type="chain" id="PRO_5040388450" description="Pentacotripeptide-repeat region of PRORP domain-containing protein" evidence="6">
    <location>
        <begin position="23"/>
        <end position="639"/>
    </location>
</feature>
<feature type="repeat" description="PPR" evidence="3">
    <location>
        <begin position="396"/>
        <end position="430"/>
    </location>
</feature>
<dbReference type="PANTHER" id="PTHR47937:SF5">
    <property type="entry name" value="PENTATRICOPEPTIDE REPEAT-CONTAINING PROTEIN"/>
    <property type="match status" value="1"/>
</dbReference>
<keyword evidence="4" id="KW-0175">Coiled coil</keyword>
<accession>A0A9R0QGL4</accession>
<dbReference type="SUPFAM" id="SSF48452">
    <property type="entry name" value="TPR-like"/>
    <property type="match status" value="1"/>
</dbReference>
<feature type="coiled-coil region" evidence="4">
    <location>
        <begin position="542"/>
        <end position="572"/>
    </location>
</feature>
<dbReference type="NCBIfam" id="TIGR00756">
    <property type="entry name" value="PPR"/>
    <property type="match status" value="4"/>
</dbReference>
<evidence type="ECO:0000256" key="1">
    <source>
        <dbReference type="ARBA" id="ARBA00022737"/>
    </source>
</evidence>
<feature type="region of interest" description="Disordered" evidence="5">
    <location>
        <begin position="586"/>
        <end position="639"/>
    </location>
</feature>
<evidence type="ECO:0008006" key="9">
    <source>
        <dbReference type="Google" id="ProtNLM"/>
    </source>
</evidence>
<dbReference type="Pfam" id="PF13812">
    <property type="entry name" value="PPR_3"/>
    <property type="match status" value="1"/>
</dbReference>
<keyword evidence="8" id="KW-1185">Reference proteome</keyword>
<feature type="signal peptide" evidence="6">
    <location>
        <begin position="1"/>
        <end position="22"/>
    </location>
</feature>
<dbReference type="PANTHER" id="PTHR47937">
    <property type="entry name" value="PLASTID TRANSCRIPTIONALLY ACTIVE CHROMOSOME 2-LIKE PROTEIN"/>
    <property type="match status" value="1"/>
</dbReference>
<feature type="compositionally biased region" description="Low complexity" evidence="5">
    <location>
        <begin position="603"/>
        <end position="619"/>
    </location>
</feature>
<proteinExistence type="predicted"/>
<dbReference type="AlphaFoldDB" id="A0A9R0QGL4"/>